<reference evidence="2" key="1">
    <citation type="submission" date="2022-05" db="EMBL/GenBank/DDBJ databases">
        <title>Brevundimonas albigilva TT17 genome sequence.</title>
        <authorList>
            <person name="Lee K."/>
            <person name="Son H."/>
        </authorList>
    </citation>
    <scope>NUCLEOTIDE SEQUENCE</scope>
    <source>
        <strain evidence="2">TT17</strain>
    </source>
</reference>
<feature type="transmembrane region" description="Helical" evidence="1">
    <location>
        <begin position="6"/>
        <end position="24"/>
    </location>
</feature>
<evidence type="ECO:0000313" key="2">
    <source>
        <dbReference type="EMBL" id="URI16774.1"/>
    </source>
</evidence>
<keyword evidence="1" id="KW-1133">Transmembrane helix</keyword>
<dbReference type="Proteomes" id="UP001055429">
    <property type="component" value="Chromosome"/>
</dbReference>
<dbReference type="RefSeq" id="WP_249750563.1">
    <property type="nucleotide sequence ID" value="NZ_CP097298.1"/>
</dbReference>
<feature type="transmembrane region" description="Helical" evidence="1">
    <location>
        <begin position="31"/>
        <end position="52"/>
    </location>
</feature>
<accession>A0ABY4SS72</accession>
<name>A0ABY4SS72_9CAUL</name>
<keyword evidence="1" id="KW-0812">Transmembrane</keyword>
<keyword evidence="3" id="KW-1185">Reference proteome</keyword>
<proteinExistence type="predicted"/>
<dbReference type="EMBL" id="CP097649">
    <property type="protein sequence ID" value="URI16774.1"/>
    <property type="molecule type" value="Genomic_DNA"/>
</dbReference>
<protein>
    <submittedName>
        <fullName evidence="2">Transglycosylase</fullName>
    </submittedName>
</protein>
<evidence type="ECO:0000313" key="3">
    <source>
        <dbReference type="Proteomes" id="UP001055429"/>
    </source>
</evidence>
<keyword evidence="1" id="KW-0472">Membrane</keyword>
<evidence type="ECO:0000256" key="1">
    <source>
        <dbReference type="SAM" id="Phobius"/>
    </source>
</evidence>
<gene>
    <name evidence="2" type="ORF">M8231_07365</name>
</gene>
<sequence length="83" mass="8858">MQYLDIVAAAAGGLLLAWVADLLTGRRGLGGTALVSGVGLLCGWFLAVRVLAVSTMDSWTWIPWSLAGSVICLVAFFLFRSKR</sequence>
<feature type="transmembrane region" description="Helical" evidence="1">
    <location>
        <begin position="58"/>
        <end position="79"/>
    </location>
</feature>
<organism evidence="2 3">
    <name type="scientific">Brevundimonas albigilva</name>
    <dbReference type="NCBI Taxonomy" id="1312364"/>
    <lineage>
        <taxon>Bacteria</taxon>
        <taxon>Pseudomonadati</taxon>
        <taxon>Pseudomonadota</taxon>
        <taxon>Alphaproteobacteria</taxon>
        <taxon>Caulobacterales</taxon>
        <taxon>Caulobacteraceae</taxon>
        <taxon>Brevundimonas</taxon>
    </lineage>
</organism>